<dbReference type="OrthoDB" id="9781472at2"/>
<dbReference type="AlphaFoldDB" id="A0A545TTU7"/>
<dbReference type="InterPro" id="IPR003673">
    <property type="entry name" value="CoA-Trfase_fam_III"/>
</dbReference>
<keyword evidence="3" id="KW-1185">Reference proteome</keyword>
<gene>
    <name evidence="2" type="ORF">FKG95_10780</name>
</gene>
<dbReference type="EMBL" id="VHSH01000003">
    <property type="protein sequence ID" value="TQV80640.1"/>
    <property type="molecule type" value="Genomic_DNA"/>
</dbReference>
<dbReference type="SUPFAM" id="SSF89796">
    <property type="entry name" value="CoA-transferase family III (CaiB/BaiF)"/>
    <property type="match status" value="1"/>
</dbReference>
<proteinExistence type="predicted"/>
<comment type="caution">
    <text evidence="2">The sequence shown here is derived from an EMBL/GenBank/DDBJ whole genome shotgun (WGS) entry which is preliminary data.</text>
</comment>
<dbReference type="Gene3D" id="3.30.1540.10">
    <property type="entry name" value="formyl-coa transferase, domain 3"/>
    <property type="match status" value="1"/>
</dbReference>
<name>A0A545TTU7_9PROT</name>
<evidence type="ECO:0000313" key="3">
    <source>
        <dbReference type="Proteomes" id="UP000315252"/>
    </source>
</evidence>
<dbReference type="Gene3D" id="3.40.50.10540">
    <property type="entry name" value="Crotonobetainyl-coa:carnitine coa-transferase, domain 1"/>
    <property type="match status" value="1"/>
</dbReference>
<dbReference type="InterPro" id="IPR023606">
    <property type="entry name" value="CoA-Trfase_III_dom_1_sf"/>
</dbReference>
<dbReference type="PANTHER" id="PTHR48207:SF3">
    <property type="entry name" value="SUCCINATE--HYDROXYMETHYLGLUTARATE COA-TRANSFERASE"/>
    <property type="match status" value="1"/>
</dbReference>
<evidence type="ECO:0000313" key="2">
    <source>
        <dbReference type="EMBL" id="TQV80640.1"/>
    </source>
</evidence>
<accession>A0A545TTU7</accession>
<dbReference type="GO" id="GO:0008410">
    <property type="term" value="F:CoA-transferase activity"/>
    <property type="evidence" value="ECO:0007669"/>
    <property type="project" value="TreeGrafter"/>
</dbReference>
<dbReference type="Pfam" id="PF02515">
    <property type="entry name" value="CoA_transf_3"/>
    <property type="match status" value="1"/>
</dbReference>
<dbReference type="RefSeq" id="WP_142896354.1">
    <property type="nucleotide sequence ID" value="NZ_ML660054.1"/>
</dbReference>
<reference evidence="2 3" key="1">
    <citation type="submission" date="2019-06" db="EMBL/GenBank/DDBJ databases">
        <title>Whole genome sequence for Rhodospirillaceae sp. R148.</title>
        <authorList>
            <person name="Wang G."/>
        </authorList>
    </citation>
    <scope>NUCLEOTIDE SEQUENCE [LARGE SCALE GENOMIC DNA]</scope>
    <source>
        <strain evidence="2 3">R148</strain>
    </source>
</reference>
<organism evidence="2 3">
    <name type="scientific">Denitrobaculum tricleocarpae</name>
    <dbReference type="NCBI Taxonomy" id="2591009"/>
    <lineage>
        <taxon>Bacteria</taxon>
        <taxon>Pseudomonadati</taxon>
        <taxon>Pseudomonadota</taxon>
        <taxon>Alphaproteobacteria</taxon>
        <taxon>Rhodospirillales</taxon>
        <taxon>Rhodospirillaceae</taxon>
        <taxon>Denitrobaculum</taxon>
    </lineage>
</organism>
<dbReference type="Proteomes" id="UP000315252">
    <property type="component" value="Unassembled WGS sequence"/>
</dbReference>
<keyword evidence="1 2" id="KW-0808">Transferase</keyword>
<sequence>MTDNPSTPEASGPLAGLRVFDLTRILAGPTCTQLLGDLGADIIKIERPGQGDDTRKWGPPYIRNTKGEDTKESAYYLSSNRNKRSLAIDISKPEGQALAKRLIAQSDILVENYKVGGLAKYGLSYDDLKDEFPGLIYCSITGFGQTGPYAPRAGYDYLAQGIGGIMSLTGESDGAPMKVGVGIADVMCGMYASSAILAALHHRTQTGKGQQIDLALLDTQVSWLVNEGLNYLTSGKVPTRLGNEHANIVPYKVMPAADGFFILAVGNDRQFKSFCDYAGAPELAEDPRFATNSDRVKNREALYALLPDVTKRKTQQEWVEGLADIHVPSGPVNTLDQVFEDPQIRARGMKLTMPYPESQSGEVDLIANPIKYSGTPVTYRRPPPTAGQHSEEVLQELLELSENEIAGLRDSGVI</sequence>
<dbReference type="InterPro" id="IPR044855">
    <property type="entry name" value="CoA-Trfase_III_dom3_sf"/>
</dbReference>
<protein>
    <submittedName>
        <fullName evidence="2">CoA transferase</fullName>
    </submittedName>
</protein>
<dbReference type="InterPro" id="IPR050483">
    <property type="entry name" value="CoA-transferase_III_domain"/>
</dbReference>
<dbReference type="PANTHER" id="PTHR48207">
    <property type="entry name" value="SUCCINATE--HYDROXYMETHYLGLUTARATE COA-TRANSFERASE"/>
    <property type="match status" value="1"/>
</dbReference>
<evidence type="ECO:0000256" key="1">
    <source>
        <dbReference type="ARBA" id="ARBA00022679"/>
    </source>
</evidence>